<dbReference type="Pfam" id="PF12796">
    <property type="entry name" value="Ank_2"/>
    <property type="match status" value="1"/>
</dbReference>
<dbReference type="Pfam" id="PF13637">
    <property type="entry name" value="Ank_4"/>
    <property type="match status" value="1"/>
</dbReference>
<dbReference type="EMBL" id="JACOFT010000003">
    <property type="protein sequence ID" value="MBC3811548.1"/>
    <property type="molecule type" value="Genomic_DNA"/>
</dbReference>
<gene>
    <name evidence="4" type="ORF">H8K26_08865</name>
</gene>
<feature type="repeat" description="ANK" evidence="3">
    <location>
        <begin position="100"/>
        <end position="134"/>
    </location>
</feature>
<keyword evidence="5" id="KW-1185">Reference proteome</keyword>
<dbReference type="InterPro" id="IPR036770">
    <property type="entry name" value="Ankyrin_rpt-contain_sf"/>
</dbReference>
<dbReference type="SMART" id="SM00248">
    <property type="entry name" value="ANK"/>
    <property type="match status" value="3"/>
</dbReference>
<evidence type="ECO:0000256" key="1">
    <source>
        <dbReference type="ARBA" id="ARBA00022737"/>
    </source>
</evidence>
<organism evidence="4 5">
    <name type="scientific">Undibacterium aquatile</name>
    <dbReference type="NCBI Taxonomy" id="1537398"/>
    <lineage>
        <taxon>Bacteria</taxon>
        <taxon>Pseudomonadati</taxon>
        <taxon>Pseudomonadota</taxon>
        <taxon>Betaproteobacteria</taxon>
        <taxon>Burkholderiales</taxon>
        <taxon>Oxalobacteraceae</taxon>
        <taxon>Undibacterium</taxon>
    </lineage>
</organism>
<sequence>MKIIEVIFQSVRTGDVSLFSSLIDNIDVNSTNEFSQNMLHEAIAHKQLIFVDRLLSRKINVDQKDHKGQTPLHYCAMHNFYDAVFQLIASGANIFVSDDYGNEALWTAVFNARGKYDTVKILVQRGANVNHKNKSNRSPLDFAIQIEDEDMIALLRS</sequence>
<dbReference type="PRINTS" id="PR01415">
    <property type="entry name" value="ANKYRIN"/>
</dbReference>
<dbReference type="PROSITE" id="PS50297">
    <property type="entry name" value="ANK_REP_REGION"/>
    <property type="match status" value="1"/>
</dbReference>
<evidence type="ECO:0000256" key="3">
    <source>
        <dbReference type="PROSITE-ProRule" id="PRU00023"/>
    </source>
</evidence>
<evidence type="ECO:0000313" key="4">
    <source>
        <dbReference type="EMBL" id="MBC3811548.1"/>
    </source>
</evidence>
<dbReference type="Proteomes" id="UP000637632">
    <property type="component" value="Unassembled WGS sequence"/>
</dbReference>
<proteinExistence type="predicted"/>
<feature type="repeat" description="ANK" evidence="3">
    <location>
        <begin position="67"/>
        <end position="99"/>
    </location>
</feature>
<name>A0ABR6XF56_9BURK</name>
<comment type="caution">
    <text evidence="4">The sequence shown here is derived from an EMBL/GenBank/DDBJ whole genome shotgun (WGS) entry which is preliminary data.</text>
</comment>
<keyword evidence="2 3" id="KW-0040">ANK repeat</keyword>
<keyword evidence="1" id="KW-0677">Repeat</keyword>
<reference evidence="4 5" key="1">
    <citation type="submission" date="2020-08" db="EMBL/GenBank/DDBJ databases">
        <title>Novel species isolated from subtropical streams in China.</title>
        <authorList>
            <person name="Lu H."/>
        </authorList>
    </citation>
    <scope>NUCLEOTIDE SEQUENCE [LARGE SCALE GENOMIC DNA]</scope>
    <source>
        <strain evidence="4 5">CCTCC AB 2015119</strain>
    </source>
</reference>
<dbReference type="RefSeq" id="WP_190478951.1">
    <property type="nucleotide sequence ID" value="NZ_JACOFT010000003.1"/>
</dbReference>
<accession>A0ABR6XF56</accession>
<dbReference type="SUPFAM" id="SSF48403">
    <property type="entry name" value="Ankyrin repeat"/>
    <property type="match status" value="1"/>
</dbReference>
<dbReference type="PROSITE" id="PS50088">
    <property type="entry name" value="ANK_REPEAT"/>
    <property type="match status" value="2"/>
</dbReference>
<evidence type="ECO:0000313" key="5">
    <source>
        <dbReference type="Proteomes" id="UP000637632"/>
    </source>
</evidence>
<dbReference type="InterPro" id="IPR002110">
    <property type="entry name" value="Ankyrin_rpt"/>
</dbReference>
<dbReference type="PANTHER" id="PTHR24171">
    <property type="entry name" value="ANKYRIN REPEAT DOMAIN-CONTAINING PROTEIN 39-RELATED"/>
    <property type="match status" value="1"/>
</dbReference>
<evidence type="ECO:0000256" key="2">
    <source>
        <dbReference type="ARBA" id="ARBA00023043"/>
    </source>
</evidence>
<dbReference type="PANTHER" id="PTHR24171:SF9">
    <property type="entry name" value="ANKYRIN REPEAT DOMAIN-CONTAINING PROTEIN 39"/>
    <property type="match status" value="1"/>
</dbReference>
<dbReference type="Gene3D" id="1.25.40.20">
    <property type="entry name" value="Ankyrin repeat-containing domain"/>
    <property type="match status" value="1"/>
</dbReference>
<protein>
    <submittedName>
        <fullName evidence="4">Ankyrin repeat domain-containing protein</fullName>
    </submittedName>
</protein>